<dbReference type="InterPro" id="IPR022792">
    <property type="entry name" value="T2SS_protein-GspN"/>
</dbReference>
<gene>
    <name evidence="1" type="primary">gspN</name>
    <name evidence="1" type="ORF">ABVT43_16395</name>
</gene>
<comment type="caution">
    <text evidence="1">The sequence shown here is derived from an EMBL/GenBank/DDBJ whole genome shotgun (WGS) entry which is preliminary data.</text>
</comment>
<dbReference type="Pfam" id="PF01203">
    <property type="entry name" value="T2SSN"/>
    <property type="match status" value="1"/>
</dbReference>
<name>A0ABV2BXT0_9GAMM</name>
<evidence type="ECO:0000313" key="1">
    <source>
        <dbReference type="EMBL" id="MET1256723.1"/>
    </source>
</evidence>
<dbReference type="Proteomes" id="UP001548189">
    <property type="component" value="Unassembled WGS sequence"/>
</dbReference>
<evidence type="ECO:0000313" key="2">
    <source>
        <dbReference type="Proteomes" id="UP001548189"/>
    </source>
</evidence>
<sequence>MKKKIFILTIIFLFAVIYLTPAKLVENLMPANPKVQVSGLSGSIWSGNIANISWNQLTLSDVEFALSPVSLLMAKISLALNFPANGDLAGQVEANLPDTSGKSITISNANLTIDSALIQQLIPMPGVLVNGKVQTKNLDLETANNKLVSAQGDIIWRNASVAISGQDWQLGEFVVKAETRDKTNIIVFEIVDAKKNKLDLLGKATISPDGMMEFVGSVGINIDQNIYNAISMFSNGKPIDGRLPIKYRQKIN</sequence>
<dbReference type="EMBL" id="JBEVCJ010000026">
    <property type="protein sequence ID" value="MET1256723.1"/>
    <property type="molecule type" value="Genomic_DNA"/>
</dbReference>
<keyword evidence="2" id="KW-1185">Reference proteome</keyword>
<reference evidence="1 2" key="1">
    <citation type="submission" date="2024-06" db="EMBL/GenBank/DDBJ databases">
        <authorList>
            <person name="Li F."/>
        </authorList>
    </citation>
    <scope>NUCLEOTIDE SEQUENCE [LARGE SCALE GENOMIC DNA]</scope>
    <source>
        <strain evidence="1 2">GXAS 311</strain>
    </source>
</reference>
<accession>A0ABV2BXT0</accession>
<protein>
    <submittedName>
        <fullName evidence="1">Type II secretion system protein N</fullName>
    </submittedName>
</protein>
<proteinExistence type="predicted"/>
<organism evidence="1 2">
    <name type="scientific">Aliikangiella maris</name>
    <dbReference type="NCBI Taxonomy" id="3162458"/>
    <lineage>
        <taxon>Bacteria</taxon>
        <taxon>Pseudomonadati</taxon>
        <taxon>Pseudomonadota</taxon>
        <taxon>Gammaproteobacteria</taxon>
        <taxon>Oceanospirillales</taxon>
        <taxon>Pleioneaceae</taxon>
        <taxon>Aliikangiella</taxon>
    </lineage>
</organism>